<dbReference type="GO" id="GO:0006508">
    <property type="term" value="P:proteolysis"/>
    <property type="evidence" value="ECO:0007669"/>
    <property type="project" value="UniProtKB-KW"/>
</dbReference>
<comment type="similarity">
    <text evidence="1 5">Belongs to the peptidase S8 family.</text>
</comment>
<evidence type="ECO:0000256" key="3">
    <source>
        <dbReference type="ARBA" id="ARBA00022801"/>
    </source>
</evidence>
<protein>
    <submittedName>
        <fullName evidence="8">Subtilase family protein</fullName>
    </submittedName>
</protein>
<feature type="active site" description="Charge relay system" evidence="5">
    <location>
        <position position="204"/>
    </location>
</feature>
<organism evidence="8 9">
    <name type="scientific">Glycomyces harbinensis</name>
    <dbReference type="NCBI Taxonomy" id="58114"/>
    <lineage>
        <taxon>Bacteria</taxon>
        <taxon>Bacillati</taxon>
        <taxon>Actinomycetota</taxon>
        <taxon>Actinomycetes</taxon>
        <taxon>Glycomycetales</taxon>
        <taxon>Glycomycetaceae</taxon>
        <taxon>Glycomyces</taxon>
    </lineage>
</organism>
<dbReference type="Pfam" id="PF00082">
    <property type="entry name" value="Peptidase_S8"/>
    <property type="match status" value="1"/>
</dbReference>
<gene>
    <name evidence="8" type="ORF">SAMN05216270_10445</name>
</gene>
<evidence type="ECO:0000256" key="5">
    <source>
        <dbReference type="PROSITE-ProRule" id="PRU01240"/>
    </source>
</evidence>
<dbReference type="Proteomes" id="UP000198949">
    <property type="component" value="Unassembled WGS sequence"/>
</dbReference>
<name>A0A1G6UV96_9ACTN</name>
<evidence type="ECO:0000256" key="6">
    <source>
        <dbReference type="SAM" id="MobiDB-lite"/>
    </source>
</evidence>
<evidence type="ECO:0000313" key="8">
    <source>
        <dbReference type="EMBL" id="SDD44495.1"/>
    </source>
</evidence>
<evidence type="ECO:0000313" key="9">
    <source>
        <dbReference type="Proteomes" id="UP000198949"/>
    </source>
</evidence>
<keyword evidence="2 5" id="KW-0645">Protease</keyword>
<keyword evidence="9" id="KW-1185">Reference proteome</keyword>
<dbReference type="CDD" id="cd00306">
    <property type="entry name" value="Peptidases_S8_S53"/>
    <property type="match status" value="1"/>
</dbReference>
<dbReference type="PANTHER" id="PTHR43806:SF11">
    <property type="entry name" value="CEREVISIN-RELATED"/>
    <property type="match status" value="1"/>
</dbReference>
<dbReference type="PANTHER" id="PTHR43806">
    <property type="entry name" value="PEPTIDASE S8"/>
    <property type="match status" value="1"/>
</dbReference>
<proteinExistence type="inferred from homology"/>
<feature type="region of interest" description="Disordered" evidence="6">
    <location>
        <begin position="1"/>
        <end position="24"/>
    </location>
</feature>
<evidence type="ECO:0000256" key="2">
    <source>
        <dbReference type="ARBA" id="ARBA00022670"/>
    </source>
</evidence>
<feature type="active site" description="Charge relay system" evidence="5">
    <location>
        <position position="472"/>
    </location>
</feature>
<reference evidence="9" key="1">
    <citation type="submission" date="2016-10" db="EMBL/GenBank/DDBJ databases">
        <authorList>
            <person name="Varghese N."/>
            <person name="Submissions S."/>
        </authorList>
    </citation>
    <scope>NUCLEOTIDE SEQUENCE [LARGE SCALE GENOMIC DNA]</scope>
    <source>
        <strain evidence="9">CGMCC 4.3516</strain>
    </source>
</reference>
<accession>A0A1G6UV96</accession>
<dbReference type="InterPro" id="IPR036852">
    <property type="entry name" value="Peptidase_S8/S53_dom_sf"/>
</dbReference>
<dbReference type="AlphaFoldDB" id="A0A1G6UV96"/>
<dbReference type="PROSITE" id="PS51892">
    <property type="entry name" value="SUBTILASE"/>
    <property type="match status" value="1"/>
</dbReference>
<dbReference type="PRINTS" id="PR00723">
    <property type="entry name" value="SUBTILISIN"/>
</dbReference>
<feature type="domain" description="Peptidase S8/S53" evidence="7">
    <location>
        <begin position="197"/>
        <end position="492"/>
    </location>
</feature>
<dbReference type="Gene3D" id="3.40.50.200">
    <property type="entry name" value="Peptidase S8/S53 domain"/>
    <property type="match status" value="1"/>
</dbReference>
<sequence length="516" mass="55496">MRLVFADNEPHLKPNPRRDHMSGVPELSYSTLDRHGGRVLAPGQVVRTAGQSSPVGTIYRYDRLLVDESVINDAETREKLEAAIRPTGMLLESQSATSIVSGQGSYRVPVTSTHGDQAAVDAWSLLQRLRTDSSDASLPSELLDKVRLEHLMICSKTGGGGIGSGEPPIGDGHSHSLGRIPVDMVNPMPKRSRLDKRLRVAVLDTGVPSRHPAFDVSDRTEHEDTFVVVDHAFQTKLGQHSDSPAPPLDDPWEGPVHEPTLIGEVASHFGHGTFMTGLLRQMSPNVQIYSLRVIHNDGLAYEHEVIAAIHHVADQVEAARRGDAEAIAVDVVVLAMGYVDEDPDDQPGGWIGDALQRLVALGIPVVAAAGNQSSDRPFYPAAFAAHSPVENAAPILSVGALNPNRHIAMFSNEGPWVSCYATGAGLVSTYPCEAKGSRMPDRRSKSTSLNRHRESHDPDDFSSGFAVWSGTSFAAPLAASFLVNAMAEAEAGEVNDAVQASARAHEALRRLKKQLA</sequence>
<dbReference type="EMBL" id="FNAD01000004">
    <property type="protein sequence ID" value="SDD44495.1"/>
    <property type="molecule type" value="Genomic_DNA"/>
</dbReference>
<dbReference type="InterPro" id="IPR015500">
    <property type="entry name" value="Peptidase_S8_subtilisin-rel"/>
</dbReference>
<dbReference type="InterPro" id="IPR000209">
    <property type="entry name" value="Peptidase_S8/S53_dom"/>
</dbReference>
<dbReference type="SUPFAM" id="SSF52743">
    <property type="entry name" value="Subtilisin-like"/>
    <property type="match status" value="1"/>
</dbReference>
<dbReference type="InterPro" id="IPR050131">
    <property type="entry name" value="Peptidase_S8_subtilisin-like"/>
</dbReference>
<feature type="region of interest" description="Disordered" evidence="6">
    <location>
        <begin position="435"/>
        <end position="460"/>
    </location>
</feature>
<dbReference type="GO" id="GO:0004252">
    <property type="term" value="F:serine-type endopeptidase activity"/>
    <property type="evidence" value="ECO:0007669"/>
    <property type="project" value="UniProtKB-UniRule"/>
</dbReference>
<feature type="active site" description="Charge relay system" evidence="5">
    <location>
        <position position="271"/>
    </location>
</feature>
<keyword evidence="3 5" id="KW-0378">Hydrolase</keyword>
<evidence type="ECO:0000259" key="7">
    <source>
        <dbReference type="Pfam" id="PF00082"/>
    </source>
</evidence>
<feature type="compositionally biased region" description="Basic and acidic residues" evidence="6">
    <location>
        <begin position="8"/>
        <end position="21"/>
    </location>
</feature>
<evidence type="ECO:0000256" key="4">
    <source>
        <dbReference type="ARBA" id="ARBA00022825"/>
    </source>
</evidence>
<dbReference type="STRING" id="58114.SAMN05216270_10445"/>
<evidence type="ECO:0000256" key="1">
    <source>
        <dbReference type="ARBA" id="ARBA00011073"/>
    </source>
</evidence>
<feature type="compositionally biased region" description="Basic and acidic residues" evidence="6">
    <location>
        <begin position="435"/>
        <end position="444"/>
    </location>
</feature>
<dbReference type="RefSeq" id="WP_177154843.1">
    <property type="nucleotide sequence ID" value="NZ_FNAD01000004.1"/>
</dbReference>
<keyword evidence="4 5" id="KW-0720">Serine protease</keyword>